<dbReference type="Pfam" id="PF13797">
    <property type="entry name" value="Post_transc_reg"/>
    <property type="match status" value="1"/>
</dbReference>
<dbReference type="EMBL" id="OBQC01000002">
    <property type="protein sequence ID" value="SOC36405.1"/>
    <property type="molecule type" value="Genomic_DNA"/>
</dbReference>
<dbReference type="RefSeq" id="WP_097148385.1">
    <property type="nucleotide sequence ID" value="NZ_OBQC01000002.1"/>
</dbReference>
<dbReference type="Proteomes" id="UP000219252">
    <property type="component" value="Unassembled WGS sequence"/>
</dbReference>
<sequence>MENLHPDLFKKILPALQSKIEEFQHYGYEHITKEDLWNYCVNKKWRKKIIEELKLYEVVETIFSISASEIVSYTQIKSFSTSDWFGELNQDELNELFRKEPKKNHQT</sequence>
<keyword evidence="2" id="KW-1185">Reference proteome</keyword>
<reference evidence="2" key="1">
    <citation type="submission" date="2017-08" db="EMBL/GenBank/DDBJ databases">
        <authorList>
            <person name="Varghese N."/>
            <person name="Submissions S."/>
        </authorList>
    </citation>
    <scope>NUCLEOTIDE SEQUENCE [LARGE SCALE GENOMIC DNA]</scope>
    <source>
        <strain evidence="2">JC23</strain>
    </source>
</reference>
<organism evidence="1 2">
    <name type="scientific">Ureibacillus acetophenoni</name>
    <dbReference type="NCBI Taxonomy" id="614649"/>
    <lineage>
        <taxon>Bacteria</taxon>
        <taxon>Bacillati</taxon>
        <taxon>Bacillota</taxon>
        <taxon>Bacilli</taxon>
        <taxon>Bacillales</taxon>
        <taxon>Caryophanaceae</taxon>
        <taxon>Ureibacillus</taxon>
    </lineage>
</organism>
<evidence type="ECO:0000313" key="2">
    <source>
        <dbReference type="Proteomes" id="UP000219252"/>
    </source>
</evidence>
<dbReference type="InterPro" id="IPR025716">
    <property type="entry name" value="Post-transcriptional_regulator"/>
</dbReference>
<gene>
    <name evidence="1" type="ORF">SAMN05877842_102323</name>
</gene>
<dbReference type="AlphaFoldDB" id="A0A285U3A7"/>
<evidence type="ECO:0000313" key="1">
    <source>
        <dbReference type="EMBL" id="SOC36405.1"/>
    </source>
</evidence>
<protein>
    <submittedName>
        <fullName evidence="1">ComN-like post-transcriptional regulator</fullName>
    </submittedName>
</protein>
<dbReference type="OrthoDB" id="2990595at2"/>
<proteinExistence type="predicted"/>
<accession>A0A285U3A7</accession>
<name>A0A285U3A7_9BACL</name>